<organism evidence="1 2">
    <name type="scientific">Vibrio harveyi</name>
    <name type="common">Beneckea harveyi</name>
    <dbReference type="NCBI Taxonomy" id="669"/>
    <lineage>
        <taxon>Bacteria</taxon>
        <taxon>Pseudomonadati</taxon>
        <taxon>Pseudomonadota</taxon>
        <taxon>Gammaproteobacteria</taxon>
        <taxon>Vibrionales</taxon>
        <taxon>Vibrionaceae</taxon>
        <taxon>Vibrio</taxon>
    </lineage>
</organism>
<comment type="caution">
    <text evidence="1">The sequence shown here is derived from an EMBL/GenBank/DDBJ whole genome shotgun (WGS) entry which is preliminary data.</text>
</comment>
<reference evidence="1 2" key="1">
    <citation type="submission" date="2012-10" db="EMBL/GenBank/DDBJ databases">
        <title>Genome sequence of Vibrio Cholerae HENC-02.</title>
        <authorList>
            <person name="Eppinger M."/>
            <person name="Hasan N.A."/>
            <person name="Sengamalay N."/>
            <person name="Hine E."/>
            <person name="Su Q."/>
            <person name="Daugherty S.C."/>
            <person name="Young S."/>
            <person name="Sadzewicz L."/>
            <person name="Tallon L."/>
            <person name="Cebula T.A."/>
            <person name="Ravel J."/>
            <person name="Colwell R.R."/>
        </authorList>
    </citation>
    <scope>NUCLEOTIDE SEQUENCE [LARGE SCALE GENOMIC DNA]</scope>
    <source>
        <strain evidence="1 2">HENC-02</strain>
    </source>
</reference>
<evidence type="ECO:0000313" key="2">
    <source>
        <dbReference type="Proteomes" id="UP000008367"/>
    </source>
</evidence>
<evidence type="ECO:0000313" key="1">
    <source>
        <dbReference type="EMBL" id="EKM33222.1"/>
    </source>
</evidence>
<gene>
    <name evidence="1" type="ORF">VCHENC02_1298</name>
</gene>
<proteinExistence type="predicted"/>
<dbReference type="Proteomes" id="UP000008367">
    <property type="component" value="Unassembled WGS sequence"/>
</dbReference>
<protein>
    <submittedName>
        <fullName evidence="1">Uncharacterized protein</fullName>
    </submittedName>
</protein>
<dbReference type="AlphaFoldDB" id="A0A454D3G5"/>
<name>A0A454D3G5_VIBHA</name>
<dbReference type="EMBL" id="AJSR01000395">
    <property type="protein sequence ID" value="EKM33222.1"/>
    <property type="molecule type" value="Genomic_DNA"/>
</dbReference>
<sequence length="159" mass="18164">IVEYTANEISERYKFFDQNAIEELKSFPTLFVTENESVETRIGYITDIRVRNSSVVLSYEFDPIFPSLPIGAIESMRVDIDLGRFELSRTHWAVKDEPIFEILMRRGYLNQAQVNAATQRRMPPPPVVKPDSQDDAGFNNSQVFIVHGHDDIAKLDVAS</sequence>
<accession>A0A454D3G5</accession>
<feature type="non-terminal residue" evidence="1">
    <location>
        <position position="1"/>
    </location>
</feature>
<feature type="non-terminal residue" evidence="1">
    <location>
        <position position="159"/>
    </location>
</feature>